<dbReference type="RefSeq" id="WP_147289533.1">
    <property type="nucleotide sequence ID" value="NZ_CP005961.1"/>
</dbReference>
<dbReference type="Proteomes" id="UP000026913">
    <property type="component" value="Plasmid unnamed"/>
</dbReference>
<evidence type="ECO:0000313" key="2">
    <source>
        <dbReference type="Proteomes" id="UP000026913"/>
    </source>
</evidence>
<gene>
    <name evidence="1" type="ORF">OU5_P0016</name>
</gene>
<organism evidence="1 2">
    <name type="scientific">Pseudomonas mandelii JR-1</name>
    <dbReference type="NCBI Taxonomy" id="1147786"/>
    <lineage>
        <taxon>Bacteria</taxon>
        <taxon>Pseudomonadati</taxon>
        <taxon>Pseudomonadota</taxon>
        <taxon>Gammaproteobacteria</taxon>
        <taxon>Pseudomonadales</taxon>
        <taxon>Pseudomonadaceae</taxon>
        <taxon>Pseudomonas</taxon>
    </lineage>
</organism>
<keyword evidence="1" id="KW-0614">Plasmid</keyword>
<dbReference type="KEGG" id="pman:OU5_P0016"/>
<sequence>MYASKEFHDYIIGQKNYASFPEIIEFYTGIDRDRGDLLEKLTDDLSSACDLVDQKTGLPAELNPLASIEWSPSAESIAIAKEAVSENISNSNLPDTLKDDHADKNYNQLRPYDQRIQYIIEEYSLSGLIQKIKASSRALRNSDYVDPDIKRLLLKQITRGWKQVSQILFALTPLLASQGKVAFEGQGFILEDGFGDTVEERVKKIFLANPYNVVRMFTGDLYSNKIAPLLYDCIDSESDQLIRHNLILMVVNERPAHWKSNVESYISSIPKNSFYLYNLVGTLSNRYKYDFASSAELGEIKHLLKSGYAKHEFGKKPSLVEIGKISNNVIPKRVFSEE</sequence>
<protein>
    <submittedName>
        <fullName evidence="1">Uncharacterized protein</fullName>
    </submittedName>
</protein>
<reference evidence="1 2" key="1">
    <citation type="journal article" date="2012" name="J. Bacteriol.">
        <title>Genome sequence of cold-adapted Pseudomonas mandelii strain JR-1.</title>
        <authorList>
            <person name="Jang S.H."/>
            <person name="Kim J."/>
            <person name="Kim J."/>
            <person name="Hong S."/>
            <person name="Lee C."/>
        </authorList>
    </citation>
    <scope>NUCLEOTIDE SEQUENCE [LARGE SCALE GENOMIC DNA]</scope>
    <source>
        <strain evidence="1 2">JR-1</strain>
        <plasmid evidence="2">Plasmid</plasmid>
    </source>
</reference>
<name>A0A024ELK9_9PSED</name>
<geneLocation type="plasmid" evidence="2"/>
<accession>A0A024ELK9</accession>
<dbReference type="OrthoDB" id="6249026at2"/>
<dbReference type="EMBL" id="CP005961">
    <property type="protein sequence ID" value="AHZ73268.1"/>
    <property type="molecule type" value="Genomic_DNA"/>
</dbReference>
<dbReference type="AlphaFoldDB" id="A0A024ELK9"/>
<evidence type="ECO:0000313" key="1">
    <source>
        <dbReference type="EMBL" id="AHZ73268.1"/>
    </source>
</evidence>
<dbReference type="HOGENOM" id="CLU_725084_0_0_6"/>
<proteinExistence type="predicted"/>